<feature type="compositionally biased region" description="Low complexity" evidence="1">
    <location>
        <begin position="101"/>
        <end position="110"/>
    </location>
</feature>
<evidence type="ECO:0000313" key="2">
    <source>
        <dbReference type="EMBL" id="MBM0273997.1"/>
    </source>
</evidence>
<reference evidence="2 3" key="1">
    <citation type="submission" date="2021-01" db="EMBL/GenBank/DDBJ databases">
        <title>Draft genome sequence of Micromonospora sp. strain STR1s_6.</title>
        <authorList>
            <person name="Karlyshev A."/>
            <person name="Jawad R."/>
        </authorList>
    </citation>
    <scope>NUCLEOTIDE SEQUENCE [LARGE SCALE GENOMIC DNA]</scope>
    <source>
        <strain evidence="2 3">STR1S-6</strain>
    </source>
</reference>
<proteinExistence type="predicted"/>
<comment type="caution">
    <text evidence="2">The sequence shown here is derived from an EMBL/GenBank/DDBJ whole genome shotgun (WGS) entry which is preliminary data.</text>
</comment>
<evidence type="ECO:0000313" key="3">
    <source>
        <dbReference type="Proteomes" id="UP000622245"/>
    </source>
</evidence>
<feature type="region of interest" description="Disordered" evidence="1">
    <location>
        <begin position="90"/>
        <end position="110"/>
    </location>
</feature>
<sequence length="110" mass="12084">MPHRRALPRNVSDVLLWLLAADVADAHPPRPDRPGHCANLRCVDEVYPCPPARDAQRARQAATRPTLIARGRARVTAPVAALATRFTGWFRPTRPIPPSSPRSMPSPRAA</sequence>
<keyword evidence="3" id="KW-1185">Reference proteome</keyword>
<dbReference type="Proteomes" id="UP000622245">
    <property type="component" value="Unassembled WGS sequence"/>
</dbReference>
<dbReference type="RefSeq" id="WP_203146427.1">
    <property type="nucleotide sequence ID" value="NZ_JAEVHL010000001.1"/>
</dbReference>
<gene>
    <name evidence="2" type="ORF">JM949_00230</name>
</gene>
<dbReference type="EMBL" id="JAEVHL010000001">
    <property type="protein sequence ID" value="MBM0273997.1"/>
    <property type="molecule type" value="Genomic_DNA"/>
</dbReference>
<organism evidence="2 3">
    <name type="scientific">Micromonospora tarensis</name>
    <dbReference type="NCBI Taxonomy" id="2806100"/>
    <lineage>
        <taxon>Bacteria</taxon>
        <taxon>Bacillati</taxon>
        <taxon>Actinomycetota</taxon>
        <taxon>Actinomycetes</taxon>
        <taxon>Micromonosporales</taxon>
        <taxon>Micromonosporaceae</taxon>
        <taxon>Micromonospora</taxon>
    </lineage>
</organism>
<protein>
    <submittedName>
        <fullName evidence="2">Uncharacterized protein</fullName>
    </submittedName>
</protein>
<evidence type="ECO:0000256" key="1">
    <source>
        <dbReference type="SAM" id="MobiDB-lite"/>
    </source>
</evidence>
<accession>A0ABS1Y9C4</accession>
<name>A0ABS1Y9C4_9ACTN</name>